<organism evidence="2 3">
    <name type="scientific">Erythroxylum novogranatense</name>
    <dbReference type="NCBI Taxonomy" id="1862640"/>
    <lineage>
        <taxon>Eukaryota</taxon>
        <taxon>Viridiplantae</taxon>
        <taxon>Streptophyta</taxon>
        <taxon>Embryophyta</taxon>
        <taxon>Tracheophyta</taxon>
        <taxon>Spermatophyta</taxon>
        <taxon>Magnoliopsida</taxon>
        <taxon>eudicotyledons</taxon>
        <taxon>Gunneridae</taxon>
        <taxon>Pentapetalae</taxon>
        <taxon>rosids</taxon>
        <taxon>fabids</taxon>
        <taxon>Malpighiales</taxon>
        <taxon>Erythroxylaceae</taxon>
        <taxon>Erythroxylum</taxon>
    </lineage>
</organism>
<name>A0AAV8TT13_9ROSI</name>
<evidence type="ECO:0000313" key="2">
    <source>
        <dbReference type="EMBL" id="KAJ8769903.1"/>
    </source>
</evidence>
<protein>
    <submittedName>
        <fullName evidence="2">Uncharacterized protein</fullName>
    </submittedName>
</protein>
<feature type="region of interest" description="Disordered" evidence="1">
    <location>
        <begin position="109"/>
        <end position="164"/>
    </location>
</feature>
<dbReference type="Proteomes" id="UP001159364">
    <property type="component" value="Linkage Group LG03"/>
</dbReference>
<gene>
    <name evidence="2" type="ORF">K2173_008985</name>
</gene>
<feature type="region of interest" description="Disordered" evidence="1">
    <location>
        <begin position="1"/>
        <end position="74"/>
    </location>
</feature>
<sequence length="186" mass="19287">MGTRFSLLVEHGDGTMEGDRSQDAPSSSALAGVAHRFVAGPAKSPGQPQSLGPLFQAQRPPRQQKKKGKAIGPALVLSSARGSSQHIALDLSSHTAMVCEPRFFPASSSEGIASLPRMDEPTVSQPRGEAPLDPTPTPLSHPDPGTNMDATEDLPQPPSEVTGGASLPLEVVLQPTMVTGTISAQP</sequence>
<dbReference type="EMBL" id="JAIWQS010000003">
    <property type="protein sequence ID" value="KAJ8769903.1"/>
    <property type="molecule type" value="Genomic_DNA"/>
</dbReference>
<accession>A0AAV8TT13</accession>
<dbReference type="AlphaFoldDB" id="A0AAV8TT13"/>
<feature type="compositionally biased region" description="Basic and acidic residues" evidence="1">
    <location>
        <begin position="10"/>
        <end position="22"/>
    </location>
</feature>
<reference evidence="2 3" key="1">
    <citation type="submission" date="2021-09" db="EMBL/GenBank/DDBJ databases">
        <title>Genomic insights and catalytic innovation underlie evolution of tropane alkaloids biosynthesis.</title>
        <authorList>
            <person name="Wang Y.-J."/>
            <person name="Tian T."/>
            <person name="Huang J.-P."/>
            <person name="Huang S.-X."/>
        </authorList>
    </citation>
    <scope>NUCLEOTIDE SEQUENCE [LARGE SCALE GENOMIC DNA]</scope>
    <source>
        <strain evidence="2">KIB-2018</strain>
        <tissue evidence="2">Leaf</tissue>
    </source>
</reference>
<evidence type="ECO:0000256" key="1">
    <source>
        <dbReference type="SAM" id="MobiDB-lite"/>
    </source>
</evidence>
<evidence type="ECO:0000313" key="3">
    <source>
        <dbReference type="Proteomes" id="UP001159364"/>
    </source>
</evidence>
<comment type="caution">
    <text evidence="2">The sequence shown here is derived from an EMBL/GenBank/DDBJ whole genome shotgun (WGS) entry which is preliminary data.</text>
</comment>
<keyword evidence="3" id="KW-1185">Reference proteome</keyword>
<proteinExistence type="predicted"/>